<evidence type="ECO:0000313" key="2">
    <source>
        <dbReference type="EMBL" id="KAF5773951.1"/>
    </source>
</evidence>
<dbReference type="EMBL" id="MNCJ02000328">
    <property type="protein sequence ID" value="KAF5773951.1"/>
    <property type="molecule type" value="Genomic_DNA"/>
</dbReference>
<protein>
    <submittedName>
        <fullName evidence="1">Uncharacterized protein</fullName>
    </submittedName>
</protein>
<evidence type="ECO:0000313" key="3">
    <source>
        <dbReference type="Proteomes" id="UP000215914"/>
    </source>
</evidence>
<gene>
    <name evidence="2" type="ORF">HanXRQr2_Chr13g0594631</name>
    <name evidence="1" type="ORF">HanXRQr2_Chr16g0733491</name>
</gene>
<dbReference type="EMBL" id="MNCJ02000331">
    <property type="protein sequence ID" value="KAF5758792.1"/>
    <property type="molecule type" value="Genomic_DNA"/>
</dbReference>
<reference evidence="1" key="2">
    <citation type="submission" date="2020-06" db="EMBL/GenBank/DDBJ databases">
        <title>Helianthus annuus Genome sequencing and assembly Release 2.</title>
        <authorList>
            <person name="Gouzy J."/>
            <person name="Langlade N."/>
            <person name="Munos S."/>
        </authorList>
    </citation>
    <scope>NUCLEOTIDE SEQUENCE</scope>
    <source>
        <tissue evidence="1">Leaves</tissue>
    </source>
</reference>
<proteinExistence type="predicted"/>
<reference evidence="1" key="1">
    <citation type="journal article" date="2017" name="Nature">
        <title>The sunflower genome provides insights into oil metabolism, flowering and Asterid evolution.</title>
        <authorList>
            <person name="Badouin H."/>
            <person name="Gouzy J."/>
            <person name="Grassa C.J."/>
            <person name="Murat F."/>
            <person name="Staton S.E."/>
            <person name="Cottret L."/>
            <person name="Lelandais-Briere C."/>
            <person name="Owens G.L."/>
            <person name="Carrere S."/>
            <person name="Mayjonade B."/>
            <person name="Legrand L."/>
            <person name="Gill N."/>
            <person name="Kane N.C."/>
            <person name="Bowers J.E."/>
            <person name="Hubner S."/>
            <person name="Bellec A."/>
            <person name="Berard A."/>
            <person name="Berges H."/>
            <person name="Blanchet N."/>
            <person name="Boniface M.C."/>
            <person name="Brunel D."/>
            <person name="Catrice O."/>
            <person name="Chaidir N."/>
            <person name="Claudel C."/>
            <person name="Donnadieu C."/>
            <person name="Faraut T."/>
            <person name="Fievet G."/>
            <person name="Helmstetter N."/>
            <person name="King M."/>
            <person name="Knapp S.J."/>
            <person name="Lai Z."/>
            <person name="Le Paslier M.C."/>
            <person name="Lippi Y."/>
            <person name="Lorenzon L."/>
            <person name="Mandel J.R."/>
            <person name="Marage G."/>
            <person name="Marchand G."/>
            <person name="Marquand E."/>
            <person name="Bret-Mestries E."/>
            <person name="Morien E."/>
            <person name="Nambeesan S."/>
            <person name="Nguyen T."/>
            <person name="Pegot-Espagnet P."/>
            <person name="Pouilly N."/>
            <person name="Raftis F."/>
            <person name="Sallet E."/>
            <person name="Schiex T."/>
            <person name="Thomas J."/>
            <person name="Vandecasteele C."/>
            <person name="Vares D."/>
            <person name="Vear F."/>
            <person name="Vautrin S."/>
            <person name="Crespi M."/>
            <person name="Mangin B."/>
            <person name="Burke J.M."/>
            <person name="Salse J."/>
            <person name="Munos S."/>
            <person name="Vincourt P."/>
            <person name="Rieseberg L.H."/>
            <person name="Langlade N.B."/>
        </authorList>
    </citation>
    <scope>NUCLEOTIDE SEQUENCE</scope>
    <source>
        <tissue evidence="1">Leaves</tissue>
    </source>
</reference>
<sequence length="83" mass="9526">MPMTMIWIAEDKLRLDTLVTSEARHASHDAVILPCLMILRFKGKSLGSGNGIKEMMMGRWFQRKTNSGRDCEVEEEALTREEQ</sequence>
<dbReference type="Proteomes" id="UP000215914">
    <property type="component" value="Unassembled WGS sequence"/>
</dbReference>
<keyword evidence="3" id="KW-1185">Reference proteome</keyword>
<accession>A0A9K3DR26</accession>
<comment type="caution">
    <text evidence="1">The sequence shown here is derived from an EMBL/GenBank/DDBJ whole genome shotgun (WGS) entry which is preliminary data.</text>
</comment>
<dbReference type="Gramene" id="mRNA:HanXRQr2_Chr16g0733491">
    <property type="protein sequence ID" value="mRNA:HanXRQr2_Chr16g0733491"/>
    <property type="gene ID" value="HanXRQr2_Chr16g0733491"/>
</dbReference>
<dbReference type="AlphaFoldDB" id="A0A9K3DR26"/>
<dbReference type="Gramene" id="mRNA:HanXRQr2_Chr13g0594631">
    <property type="protein sequence ID" value="mRNA:HanXRQr2_Chr13g0594631"/>
    <property type="gene ID" value="HanXRQr2_Chr13g0594631"/>
</dbReference>
<name>A0A9K3DR26_HELAN</name>
<evidence type="ECO:0000313" key="1">
    <source>
        <dbReference type="EMBL" id="KAF5758792.1"/>
    </source>
</evidence>
<organism evidence="1 3">
    <name type="scientific">Helianthus annuus</name>
    <name type="common">Common sunflower</name>
    <dbReference type="NCBI Taxonomy" id="4232"/>
    <lineage>
        <taxon>Eukaryota</taxon>
        <taxon>Viridiplantae</taxon>
        <taxon>Streptophyta</taxon>
        <taxon>Embryophyta</taxon>
        <taxon>Tracheophyta</taxon>
        <taxon>Spermatophyta</taxon>
        <taxon>Magnoliopsida</taxon>
        <taxon>eudicotyledons</taxon>
        <taxon>Gunneridae</taxon>
        <taxon>Pentapetalae</taxon>
        <taxon>asterids</taxon>
        <taxon>campanulids</taxon>
        <taxon>Asterales</taxon>
        <taxon>Asteraceae</taxon>
        <taxon>Asteroideae</taxon>
        <taxon>Heliantheae alliance</taxon>
        <taxon>Heliantheae</taxon>
        <taxon>Helianthus</taxon>
    </lineage>
</organism>